<proteinExistence type="predicted"/>
<keyword evidence="2" id="KW-1185">Reference proteome</keyword>
<protein>
    <submittedName>
        <fullName evidence="1">Uncharacterized protein</fullName>
    </submittedName>
</protein>
<dbReference type="Proteomes" id="UP000233556">
    <property type="component" value="Unassembled WGS sequence"/>
</dbReference>
<evidence type="ECO:0000313" key="2">
    <source>
        <dbReference type="Proteomes" id="UP000233556"/>
    </source>
</evidence>
<accession>A0A2I0U942</accession>
<gene>
    <name evidence="1" type="ORF">llap_7164</name>
</gene>
<reference evidence="2" key="2">
    <citation type="submission" date="2017-12" db="EMBL/GenBank/DDBJ databases">
        <title>Genome sequence of the Bar-tailed Godwit (Limosa lapponica baueri).</title>
        <authorList>
            <person name="Lima N.C.B."/>
            <person name="Parody-Merino A.M."/>
            <person name="Battley P.F."/>
            <person name="Fidler A.E."/>
            <person name="Prosdocimi F."/>
        </authorList>
    </citation>
    <scope>NUCLEOTIDE SEQUENCE [LARGE SCALE GENOMIC DNA]</scope>
</reference>
<evidence type="ECO:0000313" key="1">
    <source>
        <dbReference type="EMBL" id="PKU42541.1"/>
    </source>
</evidence>
<dbReference type="OrthoDB" id="418242at2759"/>
<name>A0A2I0U942_LIMLA</name>
<dbReference type="EMBL" id="KZ505984">
    <property type="protein sequence ID" value="PKU42541.1"/>
    <property type="molecule type" value="Genomic_DNA"/>
</dbReference>
<organism evidence="1 2">
    <name type="scientific">Limosa lapponica baueri</name>
    <dbReference type="NCBI Taxonomy" id="1758121"/>
    <lineage>
        <taxon>Eukaryota</taxon>
        <taxon>Metazoa</taxon>
        <taxon>Chordata</taxon>
        <taxon>Craniata</taxon>
        <taxon>Vertebrata</taxon>
        <taxon>Euteleostomi</taxon>
        <taxon>Archelosauria</taxon>
        <taxon>Archosauria</taxon>
        <taxon>Dinosauria</taxon>
        <taxon>Saurischia</taxon>
        <taxon>Theropoda</taxon>
        <taxon>Coelurosauria</taxon>
        <taxon>Aves</taxon>
        <taxon>Neognathae</taxon>
        <taxon>Neoaves</taxon>
        <taxon>Charadriiformes</taxon>
        <taxon>Scolopacidae</taxon>
        <taxon>Limosa</taxon>
    </lineage>
</organism>
<reference evidence="2" key="1">
    <citation type="submission" date="2017-11" db="EMBL/GenBank/DDBJ databases">
        <authorList>
            <person name="Lima N.C."/>
            <person name="Parody-Merino A.M."/>
            <person name="Battley P.F."/>
            <person name="Fidler A.E."/>
            <person name="Prosdocimi F."/>
        </authorList>
    </citation>
    <scope>NUCLEOTIDE SEQUENCE [LARGE SCALE GENOMIC DNA]</scope>
</reference>
<sequence>MRQQCALVATKPSGLLGCIKRSVASRSREAALLARVELPIHQHPQVLFLRAALNPFSPQPLFVPGFAVTQVQDLALGLVELHKVRMGPHLKPVQAPLDGMPSLQRVDQATQLGVIGKLAEGALSPAVRVSDRDFEQHWSQYQPLRNATRHWLPPGH</sequence>
<dbReference type="AlphaFoldDB" id="A0A2I0U942"/>